<dbReference type="RefSeq" id="WP_154505152.1">
    <property type="nucleotide sequence ID" value="NZ_VUMN01000022.1"/>
</dbReference>
<dbReference type="InterPro" id="IPR010281">
    <property type="entry name" value="DUF885"/>
</dbReference>
<proteinExistence type="predicted"/>
<accession>A0A7X2TFS5</accession>
<protein>
    <submittedName>
        <fullName evidence="1">DUF885 domain-containing protein</fullName>
    </submittedName>
</protein>
<reference evidence="1 2" key="1">
    <citation type="submission" date="2019-08" db="EMBL/GenBank/DDBJ databases">
        <title>In-depth cultivation of the pig gut microbiome towards novel bacterial diversity and tailored functional studies.</title>
        <authorList>
            <person name="Wylensek D."/>
            <person name="Hitch T.C.A."/>
            <person name="Clavel T."/>
        </authorList>
    </citation>
    <scope>NUCLEOTIDE SEQUENCE [LARGE SCALE GENOMIC DNA]</scope>
    <source>
        <strain evidence="1 2">Oil+RF-744-GAM-WT-6</strain>
    </source>
</reference>
<dbReference type="EMBL" id="VUMN01000022">
    <property type="protein sequence ID" value="MSS59059.1"/>
    <property type="molecule type" value="Genomic_DNA"/>
</dbReference>
<dbReference type="Proteomes" id="UP000461880">
    <property type="component" value="Unassembled WGS sequence"/>
</dbReference>
<name>A0A7X2TFS5_9FIRM</name>
<keyword evidence="2" id="KW-1185">Reference proteome</keyword>
<dbReference type="AlphaFoldDB" id="A0A7X2TFS5"/>
<dbReference type="Pfam" id="PF05960">
    <property type="entry name" value="DUF885"/>
    <property type="match status" value="1"/>
</dbReference>
<evidence type="ECO:0000313" key="1">
    <source>
        <dbReference type="EMBL" id="MSS59059.1"/>
    </source>
</evidence>
<sequence>MNQNSSEYEALRQKYRETDLALAELYHHVSKDTDETSEQLKPCFIPTKENLDKARKEQEELAKRVEALETPDAVTALMKHHFADFLDSLSYAIDSSEYHPESIYLGFDSLLESVSRCNRQPDQERLEGLLDLLKQKEEESGTVQKLILEQTPEKNRADLSASLVSSAALVSEEIARIPAYFPGFTQIMSETLQKALETYAETLKKMASGISPDGTDAASSESREEDLARHLKMSPEEYRILLQKKLGVNLDEMSSWYEEEMDKTRDEIFAIAGSLEIREKPQNMQDIADILFKYEPPCSSAEEMFEREREYLKRTRKVAHEYVKLPEEEQCFVMPTPECCRNSYPWGGYEGGDFRYRPLRGQMFLNQYNVKNISDGWLKLNSLHEAYPGHHVQYVRMAVDERPATVKIGTKLIPVLEGTTLRTERAFQDTYAEDKFFPLFVAYRRHHAATRIAVDLMLHCQDRSIGDAVALYQKELGLDFTTARGQVRAHESMTGYFTCYYYGMKKLTGWEKQYGFSRKDFTELLFSAGYISIDRFEEILKLTAEEQYRLFHDFGGLEGKTAPGF</sequence>
<organism evidence="1 2">
    <name type="scientific">Stecheria intestinalis</name>
    <dbReference type="NCBI Taxonomy" id="2606630"/>
    <lineage>
        <taxon>Bacteria</taxon>
        <taxon>Bacillati</taxon>
        <taxon>Bacillota</taxon>
        <taxon>Erysipelotrichia</taxon>
        <taxon>Erysipelotrichales</taxon>
        <taxon>Erysipelotrichaceae</taxon>
        <taxon>Stecheria</taxon>
    </lineage>
</organism>
<gene>
    <name evidence="1" type="ORF">FYJ51_09120</name>
</gene>
<comment type="caution">
    <text evidence="1">The sequence shown here is derived from an EMBL/GenBank/DDBJ whole genome shotgun (WGS) entry which is preliminary data.</text>
</comment>
<evidence type="ECO:0000313" key="2">
    <source>
        <dbReference type="Proteomes" id="UP000461880"/>
    </source>
</evidence>